<gene>
    <name evidence="1" type="ORF">FSP39_013797</name>
</gene>
<protein>
    <recommendedName>
        <fullName evidence="3">Short-chain collagen C4-like</fullName>
    </recommendedName>
</protein>
<evidence type="ECO:0000313" key="2">
    <source>
        <dbReference type="Proteomes" id="UP001186944"/>
    </source>
</evidence>
<name>A0AA89C5E2_PINIB</name>
<reference evidence="1" key="1">
    <citation type="submission" date="2019-08" db="EMBL/GenBank/DDBJ databases">
        <title>The improved chromosome-level genome for the pearl oyster Pinctada fucata martensii using PacBio sequencing and Hi-C.</title>
        <authorList>
            <person name="Zheng Z."/>
        </authorList>
    </citation>
    <scope>NUCLEOTIDE SEQUENCE</scope>
    <source>
        <strain evidence="1">ZZ-2019</strain>
        <tissue evidence="1">Adductor muscle</tissue>
    </source>
</reference>
<dbReference type="EMBL" id="VSWD01000006">
    <property type="protein sequence ID" value="KAK3100042.1"/>
    <property type="molecule type" value="Genomic_DNA"/>
</dbReference>
<dbReference type="Proteomes" id="UP001186944">
    <property type="component" value="Unassembled WGS sequence"/>
</dbReference>
<sequence>MGGSYFQHEGAAVDYLCMPENPDFNYKYKDGVSTYRGYVFGAEYESQDNDVDIDQTYLDKDVPCAVCRIIGSTSILMIPGKTKCENSWSEQYSGYLMSGRYLHKAASQYICVDKDAEVIPGSSTPTDGVLVYPVEVRCGSLKCPPYSEGRELACVVCSK</sequence>
<evidence type="ECO:0008006" key="3">
    <source>
        <dbReference type="Google" id="ProtNLM"/>
    </source>
</evidence>
<evidence type="ECO:0000313" key="1">
    <source>
        <dbReference type="EMBL" id="KAK3100042.1"/>
    </source>
</evidence>
<organism evidence="1 2">
    <name type="scientific">Pinctada imbricata</name>
    <name type="common">Atlantic pearl-oyster</name>
    <name type="synonym">Pinctada martensii</name>
    <dbReference type="NCBI Taxonomy" id="66713"/>
    <lineage>
        <taxon>Eukaryota</taxon>
        <taxon>Metazoa</taxon>
        <taxon>Spiralia</taxon>
        <taxon>Lophotrochozoa</taxon>
        <taxon>Mollusca</taxon>
        <taxon>Bivalvia</taxon>
        <taxon>Autobranchia</taxon>
        <taxon>Pteriomorphia</taxon>
        <taxon>Pterioida</taxon>
        <taxon>Pterioidea</taxon>
        <taxon>Pteriidae</taxon>
        <taxon>Pinctada</taxon>
    </lineage>
</organism>
<accession>A0AA89C5E2</accession>
<dbReference type="GO" id="GO:0005615">
    <property type="term" value="C:extracellular space"/>
    <property type="evidence" value="ECO:0007669"/>
    <property type="project" value="TreeGrafter"/>
</dbReference>
<keyword evidence="2" id="KW-1185">Reference proteome</keyword>
<dbReference type="AlphaFoldDB" id="A0AA89C5E2"/>
<dbReference type="PANTHER" id="PTHR24024:SF18">
    <property type="entry name" value="SHORT-CHAIN COLLAGEN C4-LIKE"/>
    <property type="match status" value="1"/>
</dbReference>
<dbReference type="PANTHER" id="PTHR24024">
    <property type="entry name" value="PULMONARY SURFACTANT-ASSOCIATED PROTEIN A"/>
    <property type="match status" value="1"/>
</dbReference>
<dbReference type="InterPro" id="IPR051077">
    <property type="entry name" value="Ca-dependent_lectin"/>
</dbReference>
<proteinExistence type="predicted"/>
<comment type="caution">
    <text evidence="1">The sequence shown here is derived from an EMBL/GenBank/DDBJ whole genome shotgun (WGS) entry which is preliminary data.</text>
</comment>